<accession>A0A8S4QWD4</accession>
<protein>
    <submittedName>
        <fullName evidence="1">Jg25053 protein</fullName>
    </submittedName>
</protein>
<gene>
    <name evidence="1" type="primary">jg25053</name>
    <name evidence="1" type="ORF">PAEG_LOCUS6773</name>
</gene>
<dbReference type="OrthoDB" id="6927135at2759"/>
<proteinExistence type="predicted"/>
<dbReference type="AlphaFoldDB" id="A0A8S4QWD4"/>
<evidence type="ECO:0000313" key="2">
    <source>
        <dbReference type="Proteomes" id="UP000838756"/>
    </source>
</evidence>
<name>A0A8S4QWD4_9NEOP</name>
<dbReference type="EMBL" id="CAKXAJ010020487">
    <property type="protein sequence ID" value="CAH2222664.1"/>
    <property type="molecule type" value="Genomic_DNA"/>
</dbReference>
<comment type="caution">
    <text evidence="1">The sequence shown here is derived from an EMBL/GenBank/DDBJ whole genome shotgun (WGS) entry which is preliminary data.</text>
</comment>
<sequence>MINDLPQVIQDCKCWLFADDLKLSRTVDDGNDCTRMQQDIDRVVKWSKDNHLQFNTSKCATITFSKKRSPIRYDNNIDGVSMTRVSE</sequence>
<feature type="non-terminal residue" evidence="1">
    <location>
        <position position="87"/>
    </location>
</feature>
<keyword evidence="2" id="KW-1185">Reference proteome</keyword>
<evidence type="ECO:0000313" key="1">
    <source>
        <dbReference type="EMBL" id="CAH2222664.1"/>
    </source>
</evidence>
<organism evidence="1 2">
    <name type="scientific">Pararge aegeria aegeria</name>
    <dbReference type="NCBI Taxonomy" id="348720"/>
    <lineage>
        <taxon>Eukaryota</taxon>
        <taxon>Metazoa</taxon>
        <taxon>Ecdysozoa</taxon>
        <taxon>Arthropoda</taxon>
        <taxon>Hexapoda</taxon>
        <taxon>Insecta</taxon>
        <taxon>Pterygota</taxon>
        <taxon>Neoptera</taxon>
        <taxon>Endopterygota</taxon>
        <taxon>Lepidoptera</taxon>
        <taxon>Glossata</taxon>
        <taxon>Ditrysia</taxon>
        <taxon>Papilionoidea</taxon>
        <taxon>Nymphalidae</taxon>
        <taxon>Satyrinae</taxon>
        <taxon>Satyrini</taxon>
        <taxon>Parargina</taxon>
        <taxon>Pararge</taxon>
    </lineage>
</organism>
<reference evidence="1" key="1">
    <citation type="submission" date="2022-03" db="EMBL/GenBank/DDBJ databases">
        <authorList>
            <person name="Lindestad O."/>
        </authorList>
    </citation>
    <scope>NUCLEOTIDE SEQUENCE</scope>
</reference>
<dbReference type="Proteomes" id="UP000838756">
    <property type="component" value="Unassembled WGS sequence"/>
</dbReference>